<gene>
    <name evidence="6" type="ORF">UCRPA7_6287</name>
</gene>
<sequence length="212" mass="23109">MPDINPADLSRPAISLSTPILSTKSITVSGPALQKAPKTSQIIPARIDLEPIYTALKAAIGAEQWAAYKEATTQFFLGRLNQAEFSERIDPIITSPNGEREHLHNQLISAIYGNVTREMPDQGLAPWVSANDKPSSGTGSKPISGDAAERRLKGDVMQLPSRDRRRIKDLVQNDFDPYESLANVFSEHHKAKPARVTADVPPSAGGLNRMSM</sequence>
<keyword evidence="7" id="KW-1185">Reference proteome</keyword>
<feature type="region of interest" description="Disordered" evidence="5">
    <location>
        <begin position="193"/>
        <end position="212"/>
    </location>
</feature>
<dbReference type="GO" id="GO:0000124">
    <property type="term" value="C:SAGA complex"/>
    <property type="evidence" value="ECO:0007669"/>
    <property type="project" value="UniProtKB-ARBA"/>
</dbReference>
<keyword evidence="4" id="KW-0539">Nucleus</keyword>
<comment type="subcellular location">
    <subcellularLocation>
        <location evidence="1">Nucleus</location>
    </subcellularLocation>
</comment>
<dbReference type="eggNOG" id="ENOG502RX84">
    <property type="taxonomic scope" value="Eukaryota"/>
</dbReference>
<dbReference type="GO" id="GO:0005634">
    <property type="term" value="C:nucleus"/>
    <property type="evidence" value="ECO:0007669"/>
    <property type="project" value="UniProtKB-SubCell"/>
</dbReference>
<evidence type="ECO:0000256" key="4">
    <source>
        <dbReference type="ARBA" id="ARBA00023242"/>
    </source>
</evidence>
<evidence type="ECO:0000313" key="7">
    <source>
        <dbReference type="Proteomes" id="UP000014074"/>
    </source>
</evidence>
<evidence type="ECO:0000313" key="6">
    <source>
        <dbReference type="EMBL" id="EON98200.1"/>
    </source>
</evidence>
<dbReference type="RefSeq" id="XP_007917017.1">
    <property type="nucleotide sequence ID" value="XM_007918826.1"/>
</dbReference>
<dbReference type="Pfam" id="PF12767">
    <property type="entry name" value="SAGA-Tad1"/>
    <property type="match status" value="1"/>
</dbReference>
<dbReference type="Proteomes" id="UP000014074">
    <property type="component" value="Unassembled WGS sequence"/>
</dbReference>
<dbReference type="GO" id="GO:0006357">
    <property type="term" value="P:regulation of transcription by RNA polymerase II"/>
    <property type="evidence" value="ECO:0007669"/>
    <property type="project" value="TreeGrafter"/>
</dbReference>
<dbReference type="GO" id="GO:0003713">
    <property type="term" value="F:transcription coactivator activity"/>
    <property type="evidence" value="ECO:0007669"/>
    <property type="project" value="TreeGrafter"/>
</dbReference>
<protein>
    <submittedName>
        <fullName evidence="6">Putative transcriptional co-activator protein</fullName>
    </submittedName>
</protein>
<dbReference type="EMBL" id="KB933229">
    <property type="protein sequence ID" value="EON98200.1"/>
    <property type="molecule type" value="Genomic_DNA"/>
</dbReference>
<dbReference type="KEGG" id="tmn:UCRPA7_6287"/>
<dbReference type="GeneID" id="19326927"/>
<keyword evidence="3" id="KW-0804">Transcription</keyword>
<name>R8BFX4_PHAM7</name>
<organism evidence="6 7">
    <name type="scientific">Phaeoacremonium minimum (strain UCR-PA7)</name>
    <name type="common">Esca disease fungus</name>
    <name type="synonym">Togninia minima</name>
    <dbReference type="NCBI Taxonomy" id="1286976"/>
    <lineage>
        <taxon>Eukaryota</taxon>
        <taxon>Fungi</taxon>
        <taxon>Dikarya</taxon>
        <taxon>Ascomycota</taxon>
        <taxon>Pezizomycotina</taxon>
        <taxon>Sordariomycetes</taxon>
        <taxon>Sordariomycetidae</taxon>
        <taxon>Togniniales</taxon>
        <taxon>Togniniaceae</taxon>
        <taxon>Phaeoacremonium</taxon>
    </lineage>
</organism>
<evidence type="ECO:0000256" key="2">
    <source>
        <dbReference type="ARBA" id="ARBA00023015"/>
    </source>
</evidence>
<dbReference type="InterPro" id="IPR024738">
    <property type="entry name" value="Hfi1/Tada1"/>
</dbReference>
<feature type="region of interest" description="Disordered" evidence="5">
    <location>
        <begin position="124"/>
        <end position="165"/>
    </location>
</feature>
<dbReference type="HOGENOM" id="CLU_088128_0_0_1"/>
<proteinExistence type="predicted"/>
<dbReference type="AlphaFoldDB" id="R8BFX4"/>
<evidence type="ECO:0000256" key="5">
    <source>
        <dbReference type="SAM" id="MobiDB-lite"/>
    </source>
</evidence>
<dbReference type="PANTHER" id="PTHR21277">
    <property type="entry name" value="TRANSCRIPTIONAL ADAPTER 1"/>
    <property type="match status" value="1"/>
</dbReference>
<feature type="compositionally biased region" description="Polar residues" evidence="5">
    <location>
        <begin position="132"/>
        <end position="141"/>
    </location>
</feature>
<dbReference type="PANTHER" id="PTHR21277:SF5">
    <property type="entry name" value="TRANSCRIPTIONAL ADAPTER 1"/>
    <property type="match status" value="1"/>
</dbReference>
<evidence type="ECO:0000256" key="3">
    <source>
        <dbReference type="ARBA" id="ARBA00023163"/>
    </source>
</evidence>
<evidence type="ECO:0000256" key="1">
    <source>
        <dbReference type="ARBA" id="ARBA00004123"/>
    </source>
</evidence>
<reference evidence="7" key="1">
    <citation type="journal article" date="2013" name="Genome Announc.">
        <title>Draft genome sequence of the ascomycete Phaeoacremonium aleophilum strain UCR-PA7, a causal agent of the esca disease complex in grapevines.</title>
        <authorList>
            <person name="Blanco-Ulate B."/>
            <person name="Rolshausen P."/>
            <person name="Cantu D."/>
        </authorList>
    </citation>
    <scope>NUCLEOTIDE SEQUENCE [LARGE SCALE GENOMIC DNA]</scope>
    <source>
        <strain evidence="7">UCR-PA7</strain>
    </source>
</reference>
<accession>R8BFX4</accession>
<keyword evidence="2" id="KW-0805">Transcription regulation</keyword>
<dbReference type="OrthoDB" id="10264870at2759"/>